<evidence type="ECO:0000259" key="2">
    <source>
        <dbReference type="PROSITE" id="PS51740"/>
    </source>
</evidence>
<name>A0A926D9Z2_9FIRM</name>
<feature type="domain" description="SpoVT-AbrB" evidence="2">
    <location>
        <begin position="3"/>
        <end position="48"/>
    </location>
</feature>
<dbReference type="RefSeq" id="WP_249298750.1">
    <property type="nucleotide sequence ID" value="NZ_JACRSP010000001.1"/>
</dbReference>
<reference evidence="3" key="1">
    <citation type="submission" date="2020-08" db="EMBL/GenBank/DDBJ databases">
        <title>Genome public.</title>
        <authorList>
            <person name="Liu C."/>
            <person name="Sun Q."/>
        </authorList>
    </citation>
    <scope>NUCLEOTIDE SEQUENCE</scope>
    <source>
        <strain evidence="3">BX7</strain>
    </source>
</reference>
<dbReference type="SMART" id="SM00966">
    <property type="entry name" value="SpoVT_AbrB"/>
    <property type="match status" value="1"/>
</dbReference>
<dbReference type="EMBL" id="JACRSP010000001">
    <property type="protein sequence ID" value="MBC8535120.1"/>
    <property type="molecule type" value="Genomic_DNA"/>
</dbReference>
<keyword evidence="1 3" id="KW-0238">DNA-binding</keyword>
<evidence type="ECO:0000256" key="1">
    <source>
        <dbReference type="PROSITE-ProRule" id="PRU01076"/>
    </source>
</evidence>
<dbReference type="PROSITE" id="PS51740">
    <property type="entry name" value="SPOVT_ABRB"/>
    <property type="match status" value="1"/>
</dbReference>
<dbReference type="AlphaFoldDB" id="A0A926D9Z2"/>
<gene>
    <name evidence="3" type="ORF">H8695_00215</name>
</gene>
<accession>A0A926D9Z2</accession>
<keyword evidence="4" id="KW-1185">Reference proteome</keyword>
<proteinExistence type="predicted"/>
<dbReference type="InterPro" id="IPR037914">
    <property type="entry name" value="SpoVT-AbrB_sf"/>
</dbReference>
<sequence length="90" mass="9803">MKSCLRKVDELGRFVLPIDFRRSAGIENGAMVAITVDEGRITVEPAERYCQVCHRRIADSAQSIALDCGKVCMSCAAAVSERYLTGAQGH</sequence>
<dbReference type="Gene3D" id="2.10.260.10">
    <property type="match status" value="1"/>
</dbReference>
<organism evidence="3 4">
    <name type="scientific">Feifania hominis</name>
    <dbReference type="NCBI Taxonomy" id="2763660"/>
    <lineage>
        <taxon>Bacteria</taxon>
        <taxon>Bacillati</taxon>
        <taxon>Bacillota</taxon>
        <taxon>Clostridia</taxon>
        <taxon>Eubacteriales</taxon>
        <taxon>Feifaniaceae</taxon>
        <taxon>Feifania</taxon>
    </lineage>
</organism>
<dbReference type="GO" id="GO:0003677">
    <property type="term" value="F:DNA binding"/>
    <property type="evidence" value="ECO:0007669"/>
    <property type="project" value="UniProtKB-UniRule"/>
</dbReference>
<dbReference type="Pfam" id="PF04014">
    <property type="entry name" value="MazE_antitoxin"/>
    <property type="match status" value="1"/>
</dbReference>
<dbReference type="Proteomes" id="UP000620366">
    <property type="component" value="Unassembled WGS sequence"/>
</dbReference>
<dbReference type="SUPFAM" id="SSF89447">
    <property type="entry name" value="AbrB/MazE/MraZ-like"/>
    <property type="match status" value="1"/>
</dbReference>
<evidence type="ECO:0000313" key="3">
    <source>
        <dbReference type="EMBL" id="MBC8535120.1"/>
    </source>
</evidence>
<protein>
    <submittedName>
        <fullName evidence="3">AbrB/MazE/SpoVT family DNA-binding domain-containing protein</fullName>
    </submittedName>
</protein>
<evidence type="ECO:0000313" key="4">
    <source>
        <dbReference type="Proteomes" id="UP000620366"/>
    </source>
</evidence>
<dbReference type="InterPro" id="IPR007159">
    <property type="entry name" value="SpoVT-AbrB_dom"/>
</dbReference>
<comment type="caution">
    <text evidence="3">The sequence shown here is derived from an EMBL/GenBank/DDBJ whole genome shotgun (WGS) entry which is preliminary data.</text>
</comment>